<name>A0A2I0W7S5_9ASPA</name>
<reference evidence="5 6" key="2">
    <citation type="journal article" date="2017" name="Nature">
        <title>The Apostasia genome and the evolution of orchids.</title>
        <authorList>
            <person name="Zhang G.Q."/>
            <person name="Liu K.W."/>
            <person name="Li Z."/>
            <person name="Lohaus R."/>
            <person name="Hsiao Y.Y."/>
            <person name="Niu S.C."/>
            <person name="Wang J.Y."/>
            <person name="Lin Y.C."/>
            <person name="Xu Q."/>
            <person name="Chen L.J."/>
            <person name="Yoshida K."/>
            <person name="Fujiwara S."/>
            <person name="Wang Z.W."/>
            <person name="Zhang Y.Q."/>
            <person name="Mitsuda N."/>
            <person name="Wang M."/>
            <person name="Liu G.H."/>
            <person name="Pecoraro L."/>
            <person name="Huang H.X."/>
            <person name="Xiao X.J."/>
            <person name="Lin M."/>
            <person name="Wu X.Y."/>
            <person name="Wu W.L."/>
            <person name="Chen Y.Y."/>
            <person name="Chang S.B."/>
            <person name="Sakamoto S."/>
            <person name="Ohme-Takagi M."/>
            <person name="Yagi M."/>
            <person name="Zeng S.J."/>
            <person name="Shen C.Y."/>
            <person name="Yeh C.M."/>
            <person name="Luo Y.B."/>
            <person name="Tsai W.C."/>
            <person name="Van de Peer Y."/>
            <person name="Liu Z.J."/>
        </authorList>
    </citation>
    <scope>NUCLEOTIDE SEQUENCE [LARGE SCALE GENOMIC DNA]</scope>
    <source>
        <tissue evidence="5">The whole plant</tissue>
    </source>
</reference>
<dbReference type="GO" id="GO:0005737">
    <property type="term" value="C:cytoplasm"/>
    <property type="evidence" value="ECO:0007669"/>
    <property type="project" value="UniProtKB-ARBA"/>
</dbReference>
<keyword evidence="3" id="KW-0653">Protein transport</keyword>
<dbReference type="GO" id="GO:0012505">
    <property type="term" value="C:endomembrane system"/>
    <property type="evidence" value="ECO:0007669"/>
    <property type="project" value="UniProtKB-SubCell"/>
</dbReference>
<dbReference type="PANTHER" id="PTHR22780">
    <property type="entry name" value="ADAPTIN, ALPHA/GAMMA/EPSILON"/>
    <property type="match status" value="1"/>
</dbReference>
<comment type="subcellular location">
    <subcellularLocation>
        <location evidence="1">Endomembrane system</location>
    </subcellularLocation>
</comment>
<dbReference type="STRING" id="906689.A0A2I0W7S5"/>
<evidence type="ECO:0000313" key="5">
    <source>
        <dbReference type="EMBL" id="PKU71718.1"/>
    </source>
</evidence>
<accession>A0A2I0W7S5</accession>
<proteinExistence type="predicted"/>
<evidence type="ECO:0000313" key="6">
    <source>
        <dbReference type="Proteomes" id="UP000233837"/>
    </source>
</evidence>
<dbReference type="AlphaFoldDB" id="A0A2I0W7S5"/>
<dbReference type="GO" id="GO:0015031">
    <property type="term" value="P:protein transport"/>
    <property type="evidence" value="ECO:0007669"/>
    <property type="project" value="UniProtKB-KW"/>
</dbReference>
<evidence type="ECO:0000256" key="4">
    <source>
        <dbReference type="ARBA" id="ARBA00023136"/>
    </source>
</evidence>
<dbReference type="InterPro" id="IPR011989">
    <property type="entry name" value="ARM-like"/>
</dbReference>
<dbReference type="Gene3D" id="1.25.10.10">
    <property type="entry name" value="Leucine-rich Repeat Variant"/>
    <property type="match status" value="1"/>
</dbReference>
<dbReference type="InterPro" id="IPR016024">
    <property type="entry name" value="ARM-type_fold"/>
</dbReference>
<gene>
    <name evidence="5" type="ORF">MA16_Dca027603</name>
</gene>
<organism evidence="5 6">
    <name type="scientific">Dendrobium catenatum</name>
    <dbReference type="NCBI Taxonomy" id="906689"/>
    <lineage>
        <taxon>Eukaryota</taxon>
        <taxon>Viridiplantae</taxon>
        <taxon>Streptophyta</taxon>
        <taxon>Embryophyta</taxon>
        <taxon>Tracheophyta</taxon>
        <taxon>Spermatophyta</taxon>
        <taxon>Magnoliopsida</taxon>
        <taxon>Liliopsida</taxon>
        <taxon>Asparagales</taxon>
        <taxon>Orchidaceae</taxon>
        <taxon>Epidendroideae</taxon>
        <taxon>Malaxideae</taxon>
        <taxon>Dendrobiinae</taxon>
        <taxon>Dendrobium</taxon>
    </lineage>
</organism>
<evidence type="ECO:0000256" key="1">
    <source>
        <dbReference type="ARBA" id="ARBA00004308"/>
    </source>
</evidence>
<dbReference type="Proteomes" id="UP000233837">
    <property type="component" value="Unassembled WGS sequence"/>
</dbReference>
<dbReference type="EMBL" id="KZ502875">
    <property type="protein sequence ID" value="PKU71718.1"/>
    <property type="molecule type" value="Genomic_DNA"/>
</dbReference>
<sequence length="106" mass="11597">MYTVLGEIIRKVEMSSNIGNAVLYECICCVSSIHPNTKLLDAAIETTSKFLKSDSHNLKYMGIDALGRLIKISPDIAEEHQLAVIDCLEGCQSDTAVAAISVEYYV</sequence>
<keyword evidence="2" id="KW-0813">Transport</keyword>
<reference evidence="5 6" key="1">
    <citation type="journal article" date="2016" name="Sci. Rep.">
        <title>The Dendrobium catenatum Lindl. genome sequence provides insights into polysaccharide synthase, floral development and adaptive evolution.</title>
        <authorList>
            <person name="Zhang G.Q."/>
            <person name="Xu Q."/>
            <person name="Bian C."/>
            <person name="Tsai W.C."/>
            <person name="Yeh C.M."/>
            <person name="Liu K.W."/>
            <person name="Yoshida K."/>
            <person name="Zhang L.S."/>
            <person name="Chang S.B."/>
            <person name="Chen F."/>
            <person name="Shi Y."/>
            <person name="Su Y.Y."/>
            <person name="Zhang Y.Q."/>
            <person name="Chen L.J."/>
            <person name="Yin Y."/>
            <person name="Lin M."/>
            <person name="Huang H."/>
            <person name="Deng H."/>
            <person name="Wang Z.W."/>
            <person name="Zhu S.L."/>
            <person name="Zhao X."/>
            <person name="Deng C."/>
            <person name="Niu S.C."/>
            <person name="Huang J."/>
            <person name="Wang M."/>
            <person name="Liu G.H."/>
            <person name="Yang H.J."/>
            <person name="Xiao X.J."/>
            <person name="Hsiao Y.Y."/>
            <person name="Wu W.L."/>
            <person name="Chen Y.Y."/>
            <person name="Mitsuda N."/>
            <person name="Ohme-Takagi M."/>
            <person name="Luo Y.B."/>
            <person name="Van de Peer Y."/>
            <person name="Liu Z.J."/>
        </authorList>
    </citation>
    <scope>NUCLEOTIDE SEQUENCE [LARGE SCALE GENOMIC DNA]</scope>
    <source>
        <tissue evidence="5">The whole plant</tissue>
    </source>
</reference>
<keyword evidence="6" id="KW-1185">Reference proteome</keyword>
<evidence type="ECO:0000256" key="3">
    <source>
        <dbReference type="ARBA" id="ARBA00022927"/>
    </source>
</evidence>
<protein>
    <submittedName>
        <fullName evidence="5">AP-4 complex subunit epsilon</fullName>
    </submittedName>
</protein>
<dbReference type="InterPro" id="IPR050840">
    <property type="entry name" value="Adaptor_Complx_Large_Subunit"/>
</dbReference>
<keyword evidence="4" id="KW-0472">Membrane</keyword>
<dbReference type="SUPFAM" id="SSF48371">
    <property type="entry name" value="ARM repeat"/>
    <property type="match status" value="1"/>
</dbReference>
<evidence type="ECO:0000256" key="2">
    <source>
        <dbReference type="ARBA" id="ARBA00022448"/>
    </source>
</evidence>